<dbReference type="GO" id="GO:0055085">
    <property type="term" value="P:transmembrane transport"/>
    <property type="evidence" value="ECO:0007669"/>
    <property type="project" value="InterPro"/>
</dbReference>
<evidence type="ECO:0000256" key="1">
    <source>
        <dbReference type="ARBA" id="ARBA00004141"/>
    </source>
</evidence>
<comment type="similarity">
    <text evidence="5">Belongs to the binding-protein-dependent transport system permease family.</text>
</comment>
<dbReference type="CDD" id="cd06261">
    <property type="entry name" value="TM_PBP2"/>
    <property type="match status" value="1"/>
</dbReference>
<name>A1RZM3_THEPD</name>
<protein>
    <submittedName>
        <fullName evidence="7">Binding-protein-dependent transport systems inner membrane component</fullName>
    </submittedName>
</protein>
<dbReference type="PANTHER" id="PTHR43879">
    <property type="entry name" value="ABC TRANSPORTER PERMEASE PROTEIN"/>
    <property type="match status" value="1"/>
</dbReference>
<dbReference type="GeneID" id="4600421"/>
<keyword evidence="3 5" id="KW-1133">Transmembrane helix</keyword>
<evidence type="ECO:0000313" key="7">
    <source>
        <dbReference type="EMBL" id="ABL78653.1"/>
    </source>
</evidence>
<feature type="domain" description="ABC transmembrane type-1" evidence="6">
    <location>
        <begin position="64"/>
        <end position="260"/>
    </location>
</feature>
<evidence type="ECO:0000256" key="3">
    <source>
        <dbReference type="ARBA" id="ARBA00022989"/>
    </source>
</evidence>
<dbReference type="InterPro" id="IPR035906">
    <property type="entry name" value="MetI-like_sf"/>
</dbReference>
<evidence type="ECO:0000256" key="2">
    <source>
        <dbReference type="ARBA" id="ARBA00022692"/>
    </source>
</evidence>
<dbReference type="Pfam" id="PF00528">
    <property type="entry name" value="BPD_transp_1"/>
    <property type="match status" value="1"/>
</dbReference>
<feature type="transmembrane region" description="Helical" evidence="5">
    <location>
        <begin position="242"/>
        <end position="265"/>
    </location>
</feature>
<dbReference type="SUPFAM" id="SSF161098">
    <property type="entry name" value="MetI-like"/>
    <property type="match status" value="1"/>
</dbReference>
<dbReference type="eggNOG" id="arCOG00159">
    <property type="taxonomic scope" value="Archaea"/>
</dbReference>
<organism evidence="7 8">
    <name type="scientific">Thermofilum pendens (strain DSM 2475 / Hrk 5)</name>
    <dbReference type="NCBI Taxonomy" id="368408"/>
    <lineage>
        <taxon>Archaea</taxon>
        <taxon>Thermoproteota</taxon>
        <taxon>Thermoprotei</taxon>
        <taxon>Thermofilales</taxon>
        <taxon>Thermofilaceae</taxon>
        <taxon>Thermofilum</taxon>
    </lineage>
</organism>
<dbReference type="InterPro" id="IPR000515">
    <property type="entry name" value="MetI-like"/>
</dbReference>
<feature type="transmembrane region" description="Helical" evidence="5">
    <location>
        <begin position="99"/>
        <end position="120"/>
    </location>
</feature>
<evidence type="ECO:0000256" key="5">
    <source>
        <dbReference type="RuleBase" id="RU363032"/>
    </source>
</evidence>
<dbReference type="KEGG" id="tpe:Tpen_1255"/>
<dbReference type="OrthoDB" id="18784at2157"/>
<comment type="subcellular location">
    <subcellularLocation>
        <location evidence="5">Cell membrane</location>
        <topology evidence="5">Multi-pass membrane protein</topology>
    </subcellularLocation>
    <subcellularLocation>
        <location evidence="1">Membrane</location>
        <topology evidence="1">Multi-pass membrane protein</topology>
    </subcellularLocation>
</comment>
<feature type="transmembrane region" description="Helical" evidence="5">
    <location>
        <begin position="182"/>
        <end position="207"/>
    </location>
</feature>
<keyword evidence="4 5" id="KW-0472">Membrane</keyword>
<dbReference type="EMBL" id="CP000505">
    <property type="protein sequence ID" value="ABL78653.1"/>
    <property type="molecule type" value="Genomic_DNA"/>
</dbReference>
<keyword evidence="2 5" id="KW-0812">Transmembrane</keyword>
<dbReference type="EnsemblBacteria" id="ABL78653">
    <property type="protein sequence ID" value="ABL78653"/>
    <property type="gene ID" value="Tpen_1255"/>
</dbReference>
<dbReference type="HOGENOM" id="CLU_016047_1_2_2"/>
<dbReference type="PANTHER" id="PTHR43879:SF1">
    <property type="entry name" value="GLUCOSE IMPORT SYSTEM PERMEASE PROTEIN GLCU"/>
    <property type="match status" value="1"/>
</dbReference>
<evidence type="ECO:0000313" key="8">
    <source>
        <dbReference type="Proteomes" id="UP000000641"/>
    </source>
</evidence>
<keyword evidence="8" id="KW-1185">Reference proteome</keyword>
<keyword evidence="5" id="KW-0813">Transport</keyword>
<feature type="transmembrane region" description="Helical" evidence="5">
    <location>
        <begin position="60"/>
        <end position="87"/>
    </location>
</feature>
<dbReference type="STRING" id="368408.Tpen_1255"/>
<dbReference type="PROSITE" id="PS50928">
    <property type="entry name" value="ABC_TM1"/>
    <property type="match status" value="1"/>
</dbReference>
<dbReference type="RefSeq" id="WP_011752918.1">
    <property type="nucleotide sequence ID" value="NC_008698.1"/>
</dbReference>
<dbReference type="AlphaFoldDB" id="A1RZM3"/>
<proteinExistence type="inferred from homology"/>
<dbReference type="Gene3D" id="1.10.3720.10">
    <property type="entry name" value="MetI-like"/>
    <property type="match status" value="1"/>
</dbReference>
<sequence>MKAEYAAAVLLLLLGALWAIPLYALVAGSLKNLADAMGTPVLQPPSQPDFGNVVAALEKFSSTIALTGLIVLPAAFAATLLGSLSAFAIRLYGGKVADWLPVVIALTTYIPYQAIIVPLVSVIRQVEVATGIPLYDTSQGLFLVLLVYYTPMATLLMFIFSNAMPREPIEASLVDGAGLPTIYWRVALPLLGPGFVSTLIFLLINMWNNLFIPLSMTRGYEKFVTLKIFSYVGQAGTIYNEMFAAALIGSLPPLVVFLFMSKYFIRGMLTLTGRSA</sequence>
<evidence type="ECO:0000259" key="6">
    <source>
        <dbReference type="PROSITE" id="PS50928"/>
    </source>
</evidence>
<gene>
    <name evidence="7" type="ordered locus">Tpen_1255</name>
</gene>
<feature type="transmembrane region" description="Helical" evidence="5">
    <location>
        <begin position="140"/>
        <end position="161"/>
    </location>
</feature>
<dbReference type="GO" id="GO:0005886">
    <property type="term" value="C:plasma membrane"/>
    <property type="evidence" value="ECO:0007669"/>
    <property type="project" value="UniProtKB-SubCell"/>
</dbReference>
<evidence type="ECO:0000256" key="4">
    <source>
        <dbReference type="ARBA" id="ARBA00023136"/>
    </source>
</evidence>
<dbReference type="Proteomes" id="UP000000641">
    <property type="component" value="Chromosome"/>
</dbReference>
<accession>A1RZM3</accession>
<reference evidence="8" key="1">
    <citation type="journal article" date="2008" name="J. Bacteriol.">
        <title>Genome sequence of Thermofilum pendens reveals an exceptional loss of biosynthetic pathways without genome reduction.</title>
        <authorList>
            <person name="Anderson I."/>
            <person name="Rodriguez J."/>
            <person name="Susanti D."/>
            <person name="Porat I."/>
            <person name="Reich C."/>
            <person name="Ulrich L.E."/>
            <person name="Elkins J.G."/>
            <person name="Mavromatis K."/>
            <person name="Lykidis A."/>
            <person name="Kim E."/>
            <person name="Thompson L.S."/>
            <person name="Nolan M."/>
            <person name="Land M."/>
            <person name="Copeland A."/>
            <person name="Lapidus A."/>
            <person name="Lucas S."/>
            <person name="Detter C."/>
            <person name="Zhulin I.B."/>
            <person name="Olsen G.J."/>
            <person name="Whitman W."/>
            <person name="Mukhopadhyay B."/>
            <person name="Bristow J."/>
            <person name="Kyrpides N."/>
        </authorList>
    </citation>
    <scope>NUCLEOTIDE SEQUENCE [LARGE SCALE GENOMIC DNA]</scope>
    <source>
        <strain evidence="8">DSM 2475 / Hrk 5</strain>
    </source>
</reference>